<feature type="region of interest" description="Disordered" evidence="1">
    <location>
        <begin position="130"/>
        <end position="163"/>
    </location>
</feature>
<feature type="compositionally biased region" description="Acidic residues" evidence="1">
    <location>
        <begin position="247"/>
        <end position="257"/>
    </location>
</feature>
<dbReference type="Proteomes" id="UP000800041">
    <property type="component" value="Unassembled WGS sequence"/>
</dbReference>
<reference evidence="2" key="1">
    <citation type="journal article" date="2020" name="Stud. Mycol.">
        <title>101 Dothideomycetes genomes: a test case for predicting lifestyles and emergence of pathogens.</title>
        <authorList>
            <person name="Haridas S."/>
            <person name="Albert R."/>
            <person name="Binder M."/>
            <person name="Bloem J."/>
            <person name="Labutti K."/>
            <person name="Salamov A."/>
            <person name="Andreopoulos B."/>
            <person name="Baker S."/>
            <person name="Barry K."/>
            <person name="Bills G."/>
            <person name="Bluhm B."/>
            <person name="Cannon C."/>
            <person name="Castanera R."/>
            <person name="Culley D."/>
            <person name="Daum C."/>
            <person name="Ezra D."/>
            <person name="Gonzalez J."/>
            <person name="Henrissat B."/>
            <person name="Kuo A."/>
            <person name="Liang C."/>
            <person name="Lipzen A."/>
            <person name="Lutzoni F."/>
            <person name="Magnuson J."/>
            <person name="Mondo S."/>
            <person name="Nolan M."/>
            <person name="Ohm R."/>
            <person name="Pangilinan J."/>
            <person name="Park H.-J."/>
            <person name="Ramirez L."/>
            <person name="Alfaro M."/>
            <person name="Sun H."/>
            <person name="Tritt A."/>
            <person name="Yoshinaga Y."/>
            <person name="Zwiers L.-H."/>
            <person name="Turgeon B."/>
            <person name="Goodwin S."/>
            <person name="Spatafora J."/>
            <person name="Crous P."/>
            <person name="Grigoriev I."/>
        </authorList>
    </citation>
    <scope>NUCLEOTIDE SEQUENCE</scope>
    <source>
        <strain evidence="2">CBS 113979</strain>
    </source>
</reference>
<proteinExistence type="predicted"/>
<evidence type="ECO:0000313" key="3">
    <source>
        <dbReference type="Proteomes" id="UP000800041"/>
    </source>
</evidence>
<evidence type="ECO:0000256" key="1">
    <source>
        <dbReference type="SAM" id="MobiDB-lite"/>
    </source>
</evidence>
<gene>
    <name evidence="2" type="ORF">K402DRAFT_134674</name>
</gene>
<dbReference type="AlphaFoldDB" id="A0A6G1GUV8"/>
<name>A0A6G1GUV8_9PEZI</name>
<keyword evidence="3" id="KW-1185">Reference proteome</keyword>
<protein>
    <submittedName>
        <fullName evidence="2">Uncharacterized protein</fullName>
    </submittedName>
</protein>
<dbReference type="EMBL" id="ML977166">
    <property type="protein sequence ID" value="KAF1984715.1"/>
    <property type="molecule type" value="Genomic_DNA"/>
</dbReference>
<sequence>MSHVQTYQHGEDCPTEIKLNMLHHQTASLSFPILDHILKSHHLPASTPSAPKLPRVEPFQLPRRVGQTILKTCETPKDATAMAFLPFLVDSLNSMSSLSFSGTHDPARLSTLQWLFQLLILYTISHIQPKTSPPHEEVPGTPYCPSELPTEREPAHDAPRSEIASTSLEPSDLLGATIPQNHVPIRPKPGQWLDPLPNCGVDFVDCGRRLPSRKEELIRITQKEVTTRGQTPQENPSPIDTEHDEAVSEADSVEDTNEGVTLEETVPDVEVHAPSPTPASPAQKTPGTRCRKFVTFEDLTKFHGHHGPMTIGKLRINMIVVKEKRNLLQMMAGGKCHFSPRAIGNPDHANPGSGFPRSPSKRARTRSESRFSLKSALKEILDDAAKYAAEDHCDICNRYLLVCDHPDVEFGDHRCPQKENKVIAEDKLDIDKYIHFLNCMDREFEMDCRLSNANRALAEGKHPDEAIDEWERLKNLDKPLSQPRYISIPG</sequence>
<feature type="region of interest" description="Disordered" evidence="1">
    <location>
        <begin position="225"/>
        <end position="259"/>
    </location>
</feature>
<feature type="compositionally biased region" description="Basic and acidic residues" evidence="1">
    <location>
        <begin position="149"/>
        <end position="160"/>
    </location>
</feature>
<feature type="compositionally biased region" description="Polar residues" evidence="1">
    <location>
        <begin position="227"/>
        <end position="238"/>
    </location>
</feature>
<accession>A0A6G1GUV8</accession>
<feature type="region of interest" description="Disordered" evidence="1">
    <location>
        <begin position="341"/>
        <end position="369"/>
    </location>
</feature>
<evidence type="ECO:0000313" key="2">
    <source>
        <dbReference type="EMBL" id="KAF1984715.1"/>
    </source>
</evidence>
<organism evidence="2 3">
    <name type="scientific">Aulographum hederae CBS 113979</name>
    <dbReference type="NCBI Taxonomy" id="1176131"/>
    <lineage>
        <taxon>Eukaryota</taxon>
        <taxon>Fungi</taxon>
        <taxon>Dikarya</taxon>
        <taxon>Ascomycota</taxon>
        <taxon>Pezizomycotina</taxon>
        <taxon>Dothideomycetes</taxon>
        <taxon>Pleosporomycetidae</taxon>
        <taxon>Aulographales</taxon>
        <taxon>Aulographaceae</taxon>
    </lineage>
</organism>